<evidence type="ECO:0000259" key="12">
    <source>
        <dbReference type="Pfam" id="PF23440"/>
    </source>
</evidence>
<dbReference type="EMBL" id="LSMT01000106">
    <property type="protein sequence ID" value="PFX27323.1"/>
    <property type="molecule type" value="Genomic_DNA"/>
</dbReference>
<evidence type="ECO:0000256" key="8">
    <source>
        <dbReference type="ARBA" id="ARBA00067690"/>
    </source>
</evidence>
<dbReference type="Pfam" id="PF23440">
    <property type="entry name" value="BROMI_C"/>
    <property type="match status" value="1"/>
</dbReference>
<dbReference type="InterPro" id="IPR055392">
    <property type="entry name" value="BROMI_C"/>
</dbReference>
<evidence type="ECO:0000256" key="2">
    <source>
        <dbReference type="ARBA" id="ARBA00004496"/>
    </source>
</evidence>
<evidence type="ECO:0000313" key="14">
    <source>
        <dbReference type="Proteomes" id="UP000225706"/>
    </source>
</evidence>
<dbReference type="GO" id="GO:0005929">
    <property type="term" value="C:cilium"/>
    <property type="evidence" value="ECO:0007669"/>
    <property type="project" value="UniProtKB-SubCell"/>
</dbReference>
<evidence type="ECO:0000256" key="7">
    <source>
        <dbReference type="ARBA" id="ARBA00054310"/>
    </source>
</evidence>
<evidence type="ECO:0000259" key="10">
    <source>
        <dbReference type="Pfam" id="PF14961"/>
    </source>
</evidence>
<keyword evidence="5" id="KW-0969">Cilium</keyword>
<comment type="subcellular location">
    <subcellularLocation>
        <location evidence="1">Cell projection</location>
        <location evidence="1">Cilium</location>
    </subcellularLocation>
    <subcellularLocation>
        <location evidence="2">Cytoplasm</location>
    </subcellularLocation>
</comment>
<organism evidence="13 14">
    <name type="scientific">Stylophora pistillata</name>
    <name type="common">Smooth cauliflower coral</name>
    <dbReference type="NCBI Taxonomy" id="50429"/>
    <lineage>
        <taxon>Eukaryota</taxon>
        <taxon>Metazoa</taxon>
        <taxon>Cnidaria</taxon>
        <taxon>Anthozoa</taxon>
        <taxon>Hexacorallia</taxon>
        <taxon>Scleractinia</taxon>
        <taxon>Astrocoeniina</taxon>
        <taxon>Pocilloporidae</taxon>
        <taxon>Stylophora</taxon>
    </lineage>
</organism>
<evidence type="ECO:0000256" key="6">
    <source>
        <dbReference type="ARBA" id="ARBA00023273"/>
    </source>
</evidence>
<evidence type="ECO:0000256" key="3">
    <source>
        <dbReference type="ARBA" id="ARBA00022473"/>
    </source>
</evidence>
<keyword evidence="6" id="KW-0966">Cell projection</keyword>
<reference evidence="14" key="1">
    <citation type="journal article" date="2017" name="bioRxiv">
        <title>Comparative analysis of the genomes of Stylophora pistillata and Acropora digitifera provides evidence for extensive differences between species of corals.</title>
        <authorList>
            <person name="Voolstra C.R."/>
            <person name="Li Y."/>
            <person name="Liew Y.J."/>
            <person name="Baumgarten S."/>
            <person name="Zoccola D."/>
            <person name="Flot J.-F."/>
            <person name="Tambutte S."/>
            <person name="Allemand D."/>
            <person name="Aranda M."/>
        </authorList>
    </citation>
    <scope>NUCLEOTIDE SEQUENCE [LARGE SCALE GENOMIC DNA]</scope>
</reference>
<protein>
    <recommendedName>
        <fullName evidence="8">Protein broad-minded</fullName>
    </recommendedName>
    <alternativeName>
        <fullName evidence="9">TBC1 domain family member 32</fullName>
    </alternativeName>
</protein>
<dbReference type="InterPro" id="IPR035969">
    <property type="entry name" value="Rab-GAP_TBC_sf"/>
</dbReference>
<evidence type="ECO:0000259" key="11">
    <source>
        <dbReference type="Pfam" id="PF23431"/>
    </source>
</evidence>
<gene>
    <name evidence="13" type="primary">tbc1d32</name>
    <name evidence="13" type="ORF">AWC38_SpisGene7975</name>
</gene>
<dbReference type="SUPFAM" id="SSF47923">
    <property type="entry name" value="Ypt/Rab-GAP domain of gyp1p"/>
    <property type="match status" value="1"/>
</dbReference>
<dbReference type="FunFam" id="1.10.472.80:FF:000031">
    <property type="entry name" value="TBC1 domain family, member 32"/>
    <property type="match status" value="1"/>
</dbReference>
<dbReference type="STRING" id="50429.A0A2B4SE50"/>
<evidence type="ECO:0000256" key="4">
    <source>
        <dbReference type="ARBA" id="ARBA00022490"/>
    </source>
</evidence>
<dbReference type="GO" id="GO:1905515">
    <property type="term" value="P:non-motile cilium assembly"/>
    <property type="evidence" value="ECO:0007669"/>
    <property type="project" value="TreeGrafter"/>
</dbReference>
<keyword evidence="3" id="KW-0217">Developmental protein</keyword>
<dbReference type="InterPro" id="IPR032735">
    <property type="entry name" value="BROMI_M"/>
</dbReference>
<accession>A0A2B4SE50</accession>
<name>A0A2B4SE50_STYPI</name>
<evidence type="ECO:0000313" key="13">
    <source>
        <dbReference type="EMBL" id="PFX27323.1"/>
    </source>
</evidence>
<feature type="domain" description="BROMI middle region" evidence="10">
    <location>
        <begin position="219"/>
        <end position="891"/>
    </location>
</feature>
<evidence type="ECO:0000256" key="9">
    <source>
        <dbReference type="ARBA" id="ARBA00075916"/>
    </source>
</evidence>
<dbReference type="Pfam" id="PF23431">
    <property type="entry name" value="BROMI_N"/>
    <property type="match status" value="1"/>
</dbReference>
<dbReference type="Gene3D" id="1.10.472.80">
    <property type="entry name" value="Ypt/Rab-GAP domain of gyp1p, domain 3"/>
    <property type="match status" value="1"/>
</dbReference>
<sequence>MRFYEISLKEEPKEQFQTELALGTNCLPYQPKWRRNNNERVGNMEKKDSDYHDNFFASLNQLILSLEPAIKEAGSVSAAEDILAHLEATDENFHRYDFVRQLRSRIDTTLTPLIDEKLEKLTDREGDRSNSVPAITEEIIASPEFVNLQQSILADTKDAVNALIQSFSQNPHLRPSDYELTENRGRLQPFRLSLDSSDEDSSMSSSFGQTGYMFNMSPEKFTEIAENLDPDKPLHVRINALNTLYQFPLSDELTSKNSEGIRKGLLAALADEDEQLAEKSLKFHARMFMASSAHVTKEIYTCLDTHHHRLNIENGVDVSTRNNQRLLKRFRLLNEFQHEVASFWIRYPEWFLESVLGSTFNLFSASSDPEFGASMLQYMTPLHFLALVDPKAAWFKKWMHGNYSRTVAIKELKKHPSLLVDAISHCIDFSRTCKTLQSLEMMELNEQQRDDEDNNGLFYTSQDLEYIYFVHSLCLLGRVLLYSGGRALFPVILPDTDETVTISSLLVALIRIMCTALPSSSEKTVLDVEFHPGYLVCDVLKKLACCTNASKECLCKDAITTSLLSPVQAWLDGVDSCDSTGAENTLLFVADVLATLAASETGQRQLLYGEAQDRWQRSRFSPAHTIAKFAKKALLDRLPGGTPPKAAISGFVFVCRQLYSTCDGLMVLNPYELHQCVANAWIKVHEPESPTEAELASDETQQEFIQDEEILVWESSLIDNLLNFAGTPKGLLLLQQTGKINECVAYMNERYNKKLQVSKCEKFGYGLMVTQIAATAPGMVALEKKGFLKRMVLDIWTVFEGAQDRKPAPPRIKHVDSIDSRTYNKSMNNLSSVLSAFPAVYEVLADAYRPSTSGSEIEEAVTNREAFSAPVSIMDLVDRFIMIDSEEKFHSLFNFEQTHHFGLRVLSVLCSCLDTFLFLECRYRFQELLLQSQLDNRFDNGKDYIIDMCSLERNHILVKTYHVGGTSERIIPGRTLTEDVDNPYPWPLFSSYPPPKDYLPGEQHPKITAFEEGDTLLEFLESSELMSADSSSWLQDCRKTFCQSITSGKSKAKGKVLKLLLDKVCTALTNVPEEAIFPLIDFSASESSLKIVELTDIESLGTKVAVRYGVQLKLLQSTTDGVEDLTYLLKYCKFFLQGQQRATESTLRTLSGEYVGHDWFVSTIFLMMYGDPDLAWEFLFKFSSLVSSGYLWIRRLHASVHLPVSLTVSGIPPLYSCTCHNVELILMAEVPLVYSAFRMSGYTPSQICQHWLRQCFWNYLDWEEICLYICSCLTMGIDYQVYYCIAILRHLQHDILRKTQQQQLLIFLKETPISNFKVAEQLTFMQELEARYRPTILPDLQNITKP</sequence>
<dbReference type="InterPro" id="IPR055391">
    <property type="entry name" value="BROMI_N"/>
</dbReference>
<dbReference type="PANTHER" id="PTHR13465:SF3">
    <property type="entry name" value="PROTEIN BROAD-MINDED"/>
    <property type="match status" value="1"/>
</dbReference>
<feature type="domain" description="BROMI C-terminal Rab TBC-like" evidence="12">
    <location>
        <begin position="909"/>
        <end position="1343"/>
    </location>
</feature>
<comment type="function">
    <text evidence="7">Required for high-level Shh responses in the developing neural tube. Together with CDK20, controls the structure of the primary cilium by coordinating assembly of the ciliary membrane and axoneme, allowing GLI2 to be properly activated in response to Shh signaling.</text>
</comment>
<evidence type="ECO:0000256" key="5">
    <source>
        <dbReference type="ARBA" id="ARBA00023069"/>
    </source>
</evidence>
<dbReference type="Proteomes" id="UP000225706">
    <property type="component" value="Unassembled WGS sequence"/>
</dbReference>
<proteinExistence type="predicted"/>
<keyword evidence="4" id="KW-0963">Cytoplasm</keyword>
<evidence type="ECO:0000256" key="1">
    <source>
        <dbReference type="ARBA" id="ARBA00004138"/>
    </source>
</evidence>
<dbReference type="PANTHER" id="PTHR13465">
    <property type="entry name" value="UPF0183 PROTEIN"/>
    <property type="match status" value="1"/>
</dbReference>
<dbReference type="GO" id="GO:0005737">
    <property type="term" value="C:cytoplasm"/>
    <property type="evidence" value="ECO:0007669"/>
    <property type="project" value="UniProtKB-SubCell"/>
</dbReference>
<dbReference type="OrthoDB" id="1668230at2759"/>
<feature type="domain" description="BROMI N-terminal" evidence="11">
    <location>
        <begin position="59"/>
        <end position="170"/>
    </location>
</feature>
<dbReference type="InterPro" id="IPR039156">
    <property type="entry name" value="PHAF1/BROMI"/>
</dbReference>
<comment type="caution">
    <text evidence="13">The sequence shown here is derived from an EMBL/GenBank/DDBJ whole genome shotgun (WGS) entry which is preliminary data.</text>
</comment>
<keyword evidence="14" id="KW-1185">Reference proteome</keyword>
<dbReference type="Pfam" id="PF14961">
    <property type="entry name" value="BROMI"/>
    <property type="match status" value="1"/>
</dbReference>